<name>A0AAD0YDF1_9FLAO</name>
<feature type="domain" description="Cyclic nucleotide-binding" evidence="1">
    <location>
        <begin position="32"/>
        <end position="119"/>
    </location>
</feature>
<organism evidence="2 4">
    <name type="scientific">Chryseobacterium shandongense</name>
    <dbReference type="NCBI Taxonomy" id="1493872"/>
    <lineage>
        <taxon>Bacteria</taxon>
        <taxon>Pseudomonadati</taxon>
        <taxon>Bacteroidota</taxon>
        <taxon>Flavobacteriia</taxon>
        <taxon>Flavobacteriales</taxon>
        <taxon>Weeksellaceae</taxon>
        <taxon>Chryseobacterium group</taxon>
        <taxon>Chryseobacterium</taxon>
    </lineage>
</organism>
<protein>
    <submittedName>
        <fullName evidence="2">Crp/Fnr family transcriptional regulator</fullName>
    </submittedName>
</protein>
<dbReference type="SUPFAM" id="SSF51206">
    <property type="entry name" value="cAMP-binding domain-like"/>
    <property type="match status" value="1"/>
</dbReference>
<dbReference type="Gene3D" id="2.60.120.10">
    <property type="entry name" value="Jelly Rolls"/>
    <property type="match status" value="1"/>
</dbReference>
<proteinExistence type="predicted"/>
<dbReference type="RefSeq" id="WP_123853440.1">
    <property type="nucleotide sequence ID" value="NZ_CP033912.1"/>
</dbReference>
<dbReference type="InterPro" id="IPR014710">
    <property type="entry name" value="RmlC-like_jellyroll"/>
</dbReference>
<dbReference type="AlphaFoldDB" id="A0AAD0YDF1"/>
<evidence type="ECO:0000313" key="4">
    <source>
        <dbReference type="Proteomes" id="UP000274073"/>
    </source>
</evidence>
<dbReference type="EMBL" id="CP033915">
    <property type="protein sequence ID" value="AZA85493.1"/>
    <property type="molecule type" value="Genomic_DNA"/>
</dbReference>
<gene>
    <name evidence="2" type="ORF">EG349_01145</name>
    <name evidence="3" type="ORF">EG353_19960</name>
</gene>
<evidence type="ECO:0000313" key="2">
    <source>
        <dbReference type="EMBL" id="AZA85493.1"/>
    </source>
</evidence>
<dbReference type="Proteomes" id="UP000281741">
    <property type="component" value="Chromosome"/>
</dbReference>
<dbReference type="Proteomes" id="UP000274073">
    <property type="component" value="Chromosome"/>
</dbReference>
<sequence length="204" mass="24002">MASTIIDYVSKYSKFVLEDEEIKIINSYFDVVKLKKKELLLEAGNINRYYCFIVHGAIRQYFICEKGIEHTIKLALENWWVGDMESFITKKTSMYNIQAWEDTELYAITFLNFKKLIKESPAFAEAIIYMEESNAISAQFRLNAYKSLNARQRYIALLQRYPDLYLRFPSHIIASFIGIQKETFSRIKKTISEHKVEVNKNCSL</sequence>
<evidence type="ECO:0000313" key="5">
    <source>
        <dbReference type="Proteomes" id="UP000281741"/>
    </source>
</evidence>
<dbReference type="InterPro" id="IPR018490">
    <property type="entry name" value="cNMP-bd_dom_sf"/>
</dbReference>
<evidence type="ECO:0000259" key="1">
    <source>
        <dbReference type="Pfam" id="PF00027"/>
    </source>
</evidence>
<dbReference type="EMBL" id="CP033912">
    <property type="protein sequence ID" value="AZA97665.1"/>
    <property type="molecule type" value="Genomic_DNA"/>
</dbReference>
<evidence type="ECO:0000313" key="3">
    <source>
        <dbReference type="EMBL" id="AZA97665.1"/>
    </source>
</evidence>
<keyword evidence="5" id="KW-1185">Reference proteome</keyword>
<dbReference type="InterPro" id="IPR000595">
    <property type="entry name" value="cNMP-bd_dom"/>
</dbReference>
<accession>A0AAD0YDF1</accession>
<dbReference type="Pfam" id="PF00027">
    <property type="entry name" value="cNMP_binding"/>
    <property type="match status" value="1"/>
</dbReference>
<reference evidence="4 5" key="1">
    <citation type="submission" date="2018-11" db="EMBL/GenBank/DDBJ databases">
        <title>Proposal to divide the Flavobacteriaceae and reorganize its genera based on Amino Acid Identity values calculated from whole genome sequences.</title>
        <authorList>
            <person name="Nicholson A.C."/>
            <person name="Gulvik C.A."/>
            <person name="Whitney A.M."/>
            <person name="Humrighouse B.W."/>
            <person name="Bell M."/>
            <person name="Holmes B."/>
            <person name="Steigerwalt A.G."/>
            <person name="Villarma A."/>
            <person name="Sheth M."/>
            <person name="Batra D."/>
            <person name="Pryor J."/>
            <person name="Bernardet J.-F."/>
            <person name="Hugo C."/>
            <person name="Kampfer P."/>
            <person name="Newman J."/>
            <person name="McQuiston J.R."/>
        </authorList>
    </citation>
    <scope>NUCLEOTIDE SEQUENCE [LARGE SCALE GENOMIC DNA]</scope>
    <source>
        <strain evidence="2 4">G0207</strain>
        <strain evidence="3 5">H5143</strain>
    </source>
</reference>